<protein>
    <submittedName>
        <fullName evidence="2">Phasin family protein</fullName>
    </submittedName>
</protein>
<evidence type="ECO:0000313" key="2">
    <source>
        <dbReference type="EMBL" id="TKC92491.1"/>
    </source>
</evidence>
<dbReference type="NCBIfam" id="TIGR01841">
    <property type="entry name" value="phasin"/>
    <property type="match status" value="1"/>
</dbReference>
<feature type="domain" description="Phasin" evidence="1">
    <location>
        <begin position="35"/>
        <end position="132"/>
    </location>
</feature>
<dbReference type="InterPro" id="IPR018968">
    <property type="entry name" value="Phasin"/>
</dbReference>
<sequence>MTMSFERFAHAGQWRDGASARFFFRSWMMTLFTPEQFMAMQKANLDTAFTLAKSVADGFEKLAVLNLQLTKSVLTSAQASLLQGLGAPQTPESGARQVELAASIPAQAQSYGRQLADLASASIAEFLKVGEGQTDAYNRRVQTLVEDLAKNAPSGSEAAIAAWKAAITTSSTLIETIRKNCEQAMHATESNLAAIASTPNAGRRGAAK</sequence>
<name>A0A4U1IFP3_9BURK</name>
<dbReference type="OrthoDB" id="5298576at2"/>
<proteinExistence type="predicted"/>
<evidence type="ECO:0000259" key="1">
    <source>
        <dbReference type="Pfam" id="PF09361"/>
    </source>
</evidence>
<dbReference type="EMBL" id="SWJE01000001">
    <property type="protein sequence ID" value="TKC92491.1"/>
    <property type="molecule type" value="Genomic_DNA"/>
</dbReference>
<keyword evidence="3" id="KW-1185">Reference proteome</keyword>
<dbReference type="Proteomes" id="UP000305539">
    <property type="component" value="Unassembled WGS sequence"/>
</dbReference>
<comment type="caution">
    <text evidence="2">The sequence shown here is derived from an EMBL/GenBank/DDBJ whole genome shotgun (WGS) entry which is preliminary data.</text>
</comment>
<evidence type="ECO:0000313" key="3">
    <source>
        <dbReference type="Proteomes" id="UP000305539"/>
    </source>
</evidence>
<accession>A0A4U1IFP3</accession>
<organism evidence="2 3">
    <name type="scientific">Trinickia terrae</name>
    <dbReference type="NCBI Taxonomy" id="2571161"/>
    <lineage>
        <taxon>Bacteria</taxon>
        <taxon>Pseudomonadati</taxon>
        <taxon>Pseudomonadota</taxon>
        <taxon>Betaproteobacteria</taxon>
        <taxon>Burkholderiales</taxon>
        <taxon>Burkholderiaceae</taxon>
        <taxon>Trinickia</taxon>
    </lineage>
</organism>
<dbReference type="InterPro" id="IPR010127">
    <property type="entry name" value="Phasin_subfam-1"/>
</dbReference>
<gene>
    <name evidence="2" type="ORF">FAZ69_02100</name>
</gene>
<dbReference type="Pfam" id="PF09361">
    <property type="entry name" value="Phasin_2"/>
    <property type="match status" value="1"/>
</dbReference>
<reference evidence="2 3" key="1">
    <citation type="submission" date="2019-04" db="EMBL/GenBank/DDBJ databases">
        <title>Trinickia sp. 7GSK02, isolated from subtropical forest soil.</title>
        <authorList>
            <person name="Gao Z.-H."/>
            <person name="Qiu L.-H."/>
        </authorList>
    </citation>
    <scope>NUCLEOTIDE SEQUENCE [LARGE SCALE GENOMIC DNA]</scope>
    <source>
        <strain evidence="2 3">7GSK02</strain>
    </source>
</reference>
<dbReference type="AlphaFoldDB" id="A0A4U1IFP3"/>